<keyword evidence="4" id="KW-1185">Reference proteome</keyword>
<protein>
    <submittedName>
        <fullName evidence="3">Uncharacterized protein</fullName>
    </submittedName>
</protein>
<evidence type="ECO:0000256" key="2">
    <source>
        <dbReference type="SAM" id="Phobius"/>
    </source>
</evidence>
<evidence type="ECO:0000313" key="4">
    <source>
        <dbReference type="Proteomes" id="UP000199071"/>
    </source>
</evidence>
<proteinExistence type="predicted"/>
<reference evidence="3 4" key="1">
    <citation type="submission" date="2016-10" db="EMBL/GenBank/DDBJ databases">
        <authorList>
            <person name="de Groot N.N."/>
        </authorList>
    </citation>
    <scope>NUCLEOTIDE SEQUENCE [LARGE SCALE GENOMIC DNA]</scope>
    <source>
        <strain evidence="3 4">ATCC 35022</strain>
    </source>
</reference>
<feature type="transmembrane region" description="Helical" evidence="2">
    <location>
        <begin position="20"/>
        <end position="43"/>
    </location>
</feature>
<sequence>MTDTTEDTLRTRLGRLPGQFALALVNATAILVIVAAILALAAFARVEQAAGNVAATMTDAVMARVDVDPEQLVANLRDVTEDIRSLKVALAEARANGTLLPEAQAERLQARLDALQTGIRQLTETRTQLFDEALAGIGNAIATGLQALRNCTPTLASAAQEKEPPASSSSDL</sequence>
<keyword evidence="2" id="KW-1133">Transmembrane helix</keyword>
<keyword evidence="2" id="KW-0812">Transmembrane</keyword>
<organism evidence="3 4">
    <name type="scientific">Bauldia litoralis</name>
    <dbReference type="NCBI Taxonomy" id="665467"/>
    <lineage>
        <taxon>Bacteria</taxon>
        <taxon>Pseudomonadati</taxon>
        <taxon>Pseudomonadota</taxon>
        <taxon>Alphaproteobacteria</taxon>
        <taxon>Hyphomicrobiales</taxon>
        <taxon>Kaistiaceae</taxon>
        <taxon>Bauldia</taxon>
    </lineage>
</organism>
<gene>
    <name evidence="3" type="ORF">SAMN02982931_03910</name>
</gene>
<dbReference type="EMBL" id="FMXQ01000009">
    <property type="protein sequence ID" value="SDB50348.1"/>
    <property type="molecule type" value="Genomic_DNA"/>
</dbReference>
<evidence type="ECO:0000313" key="3">
    <source>
        <dbReference type="EMBL" id="SDB50348.1"/>
    </source>
</evidence>
<feature type="coiled-coil region" evidence="1">
    <location>
        <begin position="76"/>
        <end position="125"/>
    </location>
</feature>
<keyword evidence="1" id="KW-0175">Coiled coil</keyword>
<evidence type="ECO:0000256" key="1">
    <source>
        <dbReference type="SAM" id="Coils"/>
    </source>
</evidence>
<dbReference type="OrthoDB" id="8230118at2"/>
<dbReference type="Proteomes" id="UP000199071">
    <property type="component" value="Unassembled WGS sequence"/>
</dbReference>
<dbReference type="RefSeq" id="WP_090879078.1">
    <property type="nucleotide sequence ID" value="NZ_FMXQ01000009.1"/>
</dbReference>
<keyword evidence="2" id="KW-0472">Membrane</keyword>
<accession>A0A1G6DYX8</accession>
<dbReference type="AlphaFoldDB" id="A0A1G6DYX8"/>
<name>A0A1G6DYX8_9HYPH</name>